<evidence type="ECO:0000256" key="8">
    <source>
        <dbReference type="ARBA" id="ARBA00023180"/>
    </source>
</evidence>
<evidence type="ECO:0000259" key="14">
    <source>
        <dbReference type="PROSITE" id="PS50927"/>
    </source>
</evidence>
<evidence type="ECO:0000256" key="1">
    <source>
        <dbReference type="ARBA" id="ARBA00022527"/>
    </source>
</evidence>
<dbReference type="PROSITE" id="PS50948">
    <property type="entry name" value="PAN"/>
    <property type="match status" value="1"/>
</dbReference>
<dbReference type="InterPro" id="IPR011009">
    <property type="entry name" value="Kinase-like_dom_sf"/>
</dbReference>
<gene>
    <name evidence="16" type="ORF">T459_06980</name>
</gene>
<dbReference type="Gramene" id="PHT91867">
    <property type="protein sequence ID" value="PHT91867"/>
    <property type="gene ID" value="T459_06980"/>
</dbReference>
<dbReference type="Pfam" id="PF01453">
    <property type="entry name" value="B_lectin"/>
    <property type="match status" value="1"/>
</dbReference>
<dbReference type="SUPFAM" id="SSF56112">
    <property type="entry name" value="Protein kinase-like (PK-like)"/>
    <property type="match status" value="1"/>
</dbReference>
<dbReference type="CDD" id="cd01098">
    <property type="entry name" value="PAN_AP_plant"/>
    <property type="match status" value="1"/>
</dbReference>
<comment type="catalytic activity">
    <reaction evidence="10 11">
        <text>L-seryl-[protein] + ATP = O-phospho-L-seryl-[protein] + ADP + H(+)</text>
        <dbReference type="Rhea" id="RHEA:17989"/>
        <dbReference type="Rhea" id="RHEA-COMP:9863"/>
        <dbReference type="Rhea" id="RHEA-COMP:11604"/>
        <dbReference type="ChEBI" id="CHEBI:15378"/>
        <dbReference type="ChEBI" id="CHEBI:29999"/>
        <dbReference type="ChEBI" id="CHEBI:30616"/>
        <dbReference type="ChEBI" id="CHEBI:83421"/>
        <dbReference type="ChEBI" id="CHEBI:456216"/>
        <dbReference type="EC" id="2.7.11.1"/>
    </reaction>
</comment>
<sequence>MEATNIHLFLFSIFSVLILSSAADTIPIDQPLTDGNTIISSGGKFELGFFSPGTSRKRYVGIWFSKVSIQTVVWVANGDSPLNDRDGMLNFTKQGTLTLLNGSGLVVWSSNITRHVQNPIAQLLDSGNLVVRDATVNYYLWQSFDYPSDTELPGMKLGINLKTGFHRSFWSWKSSNDPSRGDFNWAFDPRGFPEPCIMNGSIIHYRTGPWNGRGFATAPSRLPTPQNIYTYVSDPEEIYLTYEPTDSSIITRVVMQQNGILQLSVWNNQTQNWDNFGRQPTDNCDFYSQCHSYGLCNNGISSLCRCLDHFEPRNTTDWARGNWSGGCVRKTTLNCQKEVKFLKYSGIKLPDTRFSWYSQGVNLNTCEELCLRNCSCVAYANPNITATNEGCLLWFDDLIDIRDLGARGQDIYIKLDSSALGGGMRCFEMFFTRESKDEELDLPLFDFATISDATNNFSLKNKLGEGGFGPVYRGMQKGGQEIAVKRLSRYSAQGTHEFKNEVIFIAKLQHRNLVKLIGCCIQGEEKMLIYEYMPNNSLDWFLFDRDRSSQLDWPKRLHIINGIARGLLYLHQDSRLRIIHRDLKPSNVLLDIDLNPKISDFGMARSFGENETGAMTTRVVGTYGYMSPEYALEGKFSVKSDVFSFGVLVLEIVSGIRNRGFSHPDHHHNLIGHGWILFKEGRSLELTNTHLRESCNLSEVQRSIHVGLLCVQQRLEDRPSMSSVVLMLSSDVPLSVPKEPGFFTGISQSTNADSLSSNPGEPSANKLSITILDAR</sequence>
<dbReference type="PIRSF" id="PIRSF000641">
    <property type="entry name" value="SRK"/>
    <property type="match status" value="1"/>
</dbReference>
<dbReference type="Pfam" id="PF08276">
    <property type="entry name" value="PAN_2"/>
    <property type="match status" value="1"/>
</dbReference>
<dbReference type="PROSITE" id="PS50011">
    <property type="entry name" value="PROTEIN_KINASE_DOM"/>
    <property type="match status" value="1"/>
</dbReference>
<evidence type="ECO:0000256" key="11">
    <source>
        <dbReference type="PIRNR" id="PIRNR000641"/>
    </source>
</evidence>
<evidence type="ECO:0000256" key="10">
    <source>
        <dbReference type="ARBA" id="ARBA00048679"/>
    </source>
</evidence>
<dbReference type="GO" id="GO:0005524">
    <property type="term" value="F:ATP binding"/>
    <property type="evidence" value="ECO:0007669"/>
    <property type="project" value="UniProtKB-KW"/>
</dbReference>
<dbReference type="InterPro" id="IPR003609">
    <property type="entry name" value="Pan_app"/>
</dbReference>
<keyword evidence="4 11" id="KW-0547">Nucleotide-binding</keyword>
<organism evidence="16 17">
    <name type="scientific">Capsicum annuum</name>
    <name type="common">Capsicum pepper</name>
    <dbReference type="NCBI Taxonomy" id="4072"/>
    <lineage>
        <taxon>Eukaryota</taxon>
        <taxon>Viridiplantae</taxon>
        <taxon>Streptophyta</taxon>
        <taxon>Embryophyta</taxon>
        <taxon>Tracheophyta</taxon>
        <taxon>Spermatophyta</taxon>
        <taxon>Magnoliopsida</taxon>
        <taxon>eudicotyledons</taxon>
        <taxon>Gunneridae</taxon>
        <taxon>Pentapetalae</taxon>
        <taxon>asterids</taxon>
        <taxon>lamiids</taxon>
        <taxon>Solanales</taxon>
        <taxon>Solanaceae</taxon>
        <taxon>Solanoideae</taxon>
        <taxon>Capsiceae</taxon>
        <taxon>Capsicum</taxon>
    </lineage>
</organism>
<dbReference type="PANTHER" id="PTHR32444:SF191">
    <property type="entry name" value="RECEPTOR-LIKE SERINE_THREONINE-PROTEIN KINASE"/>
    <property type="match status" value="1"/>
</dbReference>
<dbReference type="AlphaFoldDB" id="A0A2G3ACA4"/>
<feature type="domain" description="Bulb-type lectin" evidence="14">
    <location>
        <begin position="23"/>
        <end position="144"/>
    </location>
</feature>
<reference evidence="16 17" key="1">
    <citation type="journal article" date="2014" name="Nat. Genet.">
        <title>Genome sequence of the hot pepper provides insights into the evolution of pungency in Capsicum species.</title>
        <authorList>
            <person name="Kim S."/>
            <person name="Park M."/>
            <person name="Yeom S.I."/>
            <person name="Kim Y.M."/>
            <person name="Lee J.M."/>
            <person name="Lee H.A."/>
            <person name="Seo E."/>
            <person name="Choi J."/>
            <person name="Cheong K."/>
            <person name="Kim K.T."/>
            <person name="Jung K."/>
            <person name="Lee G.W."/>
            <person name="Oh S.K."/>
            <person name="Bae C."/>
            <person name="Kim S.B."/>
            <person name="Lee H.Y."/>
            <person name="Kim S.Y."/>
            <person name="Kim M.S."/>
            <person name="Kang B.C."/>
            <person name="Jo Y.D."/>
            <person name="Yang H.B."/>
            <person name="Jeong H.J."/>
            <person name="Kang W.H."/>
            <person name="Kwon J.K."/>
            <person name="Shin C."/>
            <person name="Lim J.Y."/>
            <person name="Park J.H."/>
            <person name="Huh J.H."/>
            <person name="Kim J.S."/>
            <person name="Kim B.D."/>
            <person name="Cohen O."/>
            <person name="Paran I."/>
            <person name="Suh M.C."/>
            <person name="Lee S.B."/>
            <person name="Kim Y.K."/>
            <person name="Shin Y."/>
            <person name="Noh S.J."/>
            <person name="Park J."/>
            <person name="Seo Y.S."/>
            <person name="Kwon S.Y."/>
            <person name="Kim H.A."/>
            <person name="Park J.M."/>
            <person name="Kim H.J."/>
            <person name="Choi S.B."/>
            <person name="Bosland P.W."/>
            <person name="Reeves G."/>
            <person name="Jo S.H."/>
            <person name="Lee B.W."/>
            <person name="Cho H.T."/>
            <person name="Choi H.S."/>
            <person name="Lee M.S."/>
            <person name="Yu Y."/>
            <person name="Do Choi Y."/>
            <person name="Park B.S."/>
            <person name="van Deynze A."/>
            <person name="Ashrafi H."/>
            <person name="Hill T."/>
            <person name="Kim W.T."/>
            <person name="Pai H.S."/>
            <person name="Ahn H.K."/>
            <person name="Yeam I."/>
            <person name="Giovannoni J.J."/>
            <person name="Rose J.K."/>
            <person name="Sorensen I."/>
            <person name="Lee S.J."/>
            <person name="Kim R.W."/>
            <person name="Choi I.Y."/>
            <person name="Choi B.S."/>
            <person name="Lim J.S."/>
            <person name="Lee Y.H."/>
            <person name="Choi D."/>
        </authorList>
    </citation>
    <scope>NUCLEOTIDE SEQUENCE [LARGE SCALE GENOMIC DNA]</scope>
    <source>
        <strain evidence="17">cv. CM334</strain>
    </source>
</reference>
<keyword evidence="6 11" id="KW-0067">ATP-binding</keyword>
<dbReference type="CDD" id="cd14066">
    <property type="entry name" value="STKc_IRAK"/>
    <property type="match status" value="1"/>
</dbReference>
<dbReference type="InterPro" id="IPR000719">
    <property type="entry name" value="Prot_kinase_dom"/>
</dbReference>
<comment type="catalytic activity">
    <reaction evidence="9 11">
        <text>L-threonyl-[protein] + ATP = O-phospho-L-threonyl-[protein] + ADP + H(+)</text>
        <dbReference type="Rhea" id="RHEA:46608"/>
        <dbReference type="Rhea" id="RHEA-COMP:11060"/>
        <dbReference type="Rhea" id="RHEA-COMP:11605"/>
        <dbReference type="ChEBI" id="CHEBI:15378"/>
        <dbReference type="ChEBI" id="CHEBI:30013"/>
        <dbReference type="ChEBI" id="CHEBI:30616"/>
        <dbReference type="ChEBI" id="CHEBI:61977"/>
        <dbReference type="ChEBI" id="CHEBI:456216"/>
        <dbReference type="EC" id="2.7.11.1"/>
    </reaction>
</comment>
<dbReference type="SUPFAM" id="SSF51110">
    <property type="entry name" value="alpha-D-mannose-specific plant lectins"/>
    <property type="match status" value="1"/>
</dbReference>
<dbReference type="Pfam" id="PF07714">
    <property type="entry name" value="PK_Tyr_Ser-Thr"/>
    <property type="match status" value="1"/>
</dbReference>
<evidence type="ECO:0000256" key="5">
    <source>
        <dbReference type="ARBA" id="ARBA00022777"/>
    </source>
</evidence>
<keyword evidence="5 11" id="KW-0418">Kinase</keyword>
<feature type="chain" id="PRO_5013888522" description="Receptor-like serine/threonine-protein kinase" evidence="12">
    <location>
        <begin position="24"/>
        <end position="775"/>
    </location>
</feature>
<dbReference type="FunFam" id="2.90.10.10:FF:000004">
    <property type="entry name" value="G-type lectin S-receptor-like serine/threonine-protein kinase"/>
    <property type="match status" value="1"/>
</dbReference>
<keyword evidence="8" id="KW-0325">Glycoprotein</keyword>
<keyword evidence="1 11" id="KW-0723">Serine/threonine-protein kinase</keyword>
<dbReference type="InterPro" id="IPR024171">
    <property type="entry name" value="SRK-like_kinase"/>
</dbReference>
<proteinExistence type="inferred from homology"/>
<dbReference type="GO" id="GO:0106310">
    <property type="term" value="F:protein serine kinase activity"/>
    <property type="evidence" value="ECO:0007669"/>
    <property type="project" value="RHEA"/>
</dbReference>
<dbReference type="EMBL" id="AYRZ02000002">
    <property type="protein sequence ID" value="PHT91867.1"/>
    <property type="molecule type" value="Genomic_DNA"/>
</dbReference>
<dbReference type="EC" id="2.7.11.1" evidence="11"/>
<dbReference type="Proteomes" id="UP000222542">
    <property type="component" value="Unassembled WGS sequence"/>
</dbReference>
<dbReference type="PROSITE" id="PS00108">
    <property type="entry name" value="PROTEIN_KINASE_ST"/>
    <property type="match status" value="1"/>
</dbReference>
<dbReference type="PROSITE" id="PS50927">
    <property type="entry name" value="BULB_LECTIN"/>
    <property type="match status" value="1"/>
</dbReference>
<dbReference type="PANTHER" id="PTHR32444">
    <property type="entry name" value="BULB-TYPE LECTIN DOMAIN-CONTAINING PROTEIN"/>
    <property type="match status" value="1"/>
</dbReference>
<evidence type="ECO:0000313" key="17">
    <source>
        <dbReference type="Proteomes" id="UP000222542"/>
    </source>
</evidence>
<dbReference type="Gene3D" id="1.10.510.10">
    <property type="entry name" value="Transferase(Phosphotransferase) domain 1"/>
    <property type="match status" value="1"/>
</dbReference>
<keyword evidence="3 12" id="KW-0732">Signal</keyword>
<dbReference type="Gene3D" id="2.90.10.10">
    <property type="entry name" value="Bulb-type lectin domain"/>
    <property type="match status" value="1"/>
</dbReference>
<keyword evidence="17" id="KW-1185">Reference proteome</keyword>
<feature type="domain" description="Protein kinase" evidence="13">
    <location>
        <begin position="457"/>
        <end position="742"/>
    </location>
</feature>
<name>A0A2G3ACA4_CAPAN</name>
<comment type="caution">
    <text evidence="16">The sequence shown here is derived from an EMBL/GenBank/DDBJ whole genome shotgun (WGS) entry which is preliminary data.</text>
</comment>
<feature type="domain" description="Apple" evidence="15">
    <location>
        <begin position="335"/>
        <end position="417"/>
    </location>
</feature>
<dbReference type="InterPro" id="IPR000858">
    <property type="entry name" value="S_locus_glycoprot_dom"/>
</dbReference>
<dbReference type="FunFam" id="1.10.510.10:FF:000060">
    <property type="entry name" value="G-type lectin S-receptor-like serine/threonine-protein kinase"/>
    <property type="match status" value="1"/>
</dbReference>
<protein>
    <recommendedName>
        <fullName evidence="11">Receptor-like serine/threonine-protein kinase</fullName>
        <ecNumber evidence="11">2.7.11.1</ecNumber>
    </recommendedName>
</protein>
<dbReference type="Gene3D" id="3.30.200.20">
    <property type="entry name" value="Phosphorylase Kinase, domain 1"/>
    <property type="match status" value="1"/>
</dbReference>
<accession>A0A2G3ACA4</accession>
<evidence type="ECO:0000259" key="15">
    <source>
        <dbReference type="PROSITE" id="PS50948"/>
    </source>
</evidence>
<evidence type="ECO:0000256" key="12">
    <source>
        <dbReference type="SAM" id="SignalP"/>
    </source>
</evidence>
<evidence type="ECO:0000256" key="2">
    <source>
        <dbReference type="ARBA" id="ARBA00022679"/>
    </source>
</evidence>
<dbReference type="InterPro" id="IPR008271">
    <property type="entry name" value="Ser/Thr_kinase_AS"/>
</dbReference>
<dbReference type="GO" id="GO:0048544">
    <property type="term" value="P:recognition of pollen"/>
    <property type="evidence" value="ECO:0007669"/>
    <property type="project" value="InterPro"/>
</dbReference>
<evidence type="ECO:0000256" key="6">
    <source>
        <dbReference type="ARBA" id="ARBA00022840"/>
    </source>
</evidence>
<dbReference type="GO" id="GO:0004674">
    <property type="term" value="F:protein serine/threonine kinase activity"/>
    <property type="evidence" value="ECO:0007669"/>
    <property type="project" value="UniProtKB-KW"/>
</dbReference>
<dbReference type="InterPro" id="IPR036426">
    <property type="entry name" value="Bulb-type_lectin_dom_sf"/>
</dbReference>
<evidence type="ECO:0000256" key="3">
    <source>
        <dbReference type="ARBA" id="ARBA00022729"/>
    </source>
</evidence>
<dbReference type="OMA" id="WFSKVSI"/>
<evidence type="ECO:0000256" key="4">
    <source>
        <dbReference type="ARBA" id="ARBA00022741"/>
    </source>
</evidence>
<evidence type="ECO:0000313" key="16">
    <source>
        <dbReference type="EMBL" id="PHT91867.1"/>
    </source>
</evidence>
<keyword evidence="7" id="KW-1015">Disulfide bond</keyword>
<dbReference type="CDD" id="cd00028">
    <property type="entry name" value="B_lectin"/>
    <property type="match status" value="1"/>
</dbReference>
<evidence type="ECO:0000256" key="7">
    <source>
        <dbReference type="ARBA" id="ARBA00023157"/>
    </source>
</evidence>
<dbReference type="InterPro" id="IPR001480">
    <property type="entry name" value="Bulb-type_lectin_dom"/>
</dbReference>
<dbReference type="SMART" id="SM00473">
    <property type="entry name" value="PAN_AP"/>
    <property type="match status" value="1"/>
</dbReference>
<dbReference type="FunFam" id="3.30.200.20:FF:000195">
    <property type="entry name" value="G-type lectin S-receptor-like serine/threonine-protein kinase"/>
    <property type="match status" value="1"/>
</dbReference>
<dbReference type="SMART" id="SM00220">
    <property type="entry name" value="S_TKc"/>
    <property type="match status" value="1"/>
</dbReference>
<dbReference type="SMART" id="SM00108">
    <property type="entry name" value="B_lectin"/>
    <property type="match status" value="1"/>
</dbReference>
<evidence type="ECO:0000259" key="13">
    <source>
        <dbReference type="PROSITE" id="PS50011"/>
    </source>
</evidence>
<feature type="signal peptide" evidence="12">
    <location>
        <begin position="1"/>
        <end position="23"/>
    </location>
</feature>
<evidence type="ECO:0000256" key="9">
    <source>
        <dbReference type="ARBA" id="ARBA00047899"/>
    </source>
</evidence>
<reference evidence="16 17" key="2">
    <citation type="journal article" date="2017" name="Genome Biol.">
        <title>New reference genome sequences of hot pepper reveal the massive evolution of plant disease-resistance genes by retroduplication.</title>
        <authorList>
            <person name="Kim S."/>
            <person name="Park J."/>
            <person name="Yeom S.I."/>
            <person name="Kim Y.M."/>
            <person name="Seo E."/>
            <person name="Kim K.T."/>
            <person name="Kim M.S."/>
            <person name="Lee J.M."/>
            <person name="Cheong K."/>
            <person name="Shin H.S."/>
            <person name="Kim S.B."/>
            <person name="Han K."/>
            <person name="Lee J."/>
            <person name="Park M."/>
            <person name="Lee H.A."/>
            <person name="Lee H.Y."/>
            <person name="Lee Y."/>
            <person name="Oh S."/>
            <person name="Lee J.H."/>
            <person name="Choi E."/>
            <person name="Choi E."/>
            <person name="Lee S.E."/>
            <person name="Jeon J."/>
            <person name="Kim H."/>
            <person name="Choi G."/>
            <person name="Song H."/>
            <person name="Lee J."/>
            <person name="Lee S.C."/>
            <person name="Kwon J.K."/>
            <person name="Lee H.Y."/>
            <person name="Koo N."/>
            <person name="Hong Y."/>
            <person name="Kim R.W."/>
            <person name="Kang W.H."/>
            <person name="Huh J.H."/>
            <person name="Kang B.C."/>
            <person name="Yang T.J."/>
            <person name="Lee Y.H."/>
            <person name="Bennetzen J.L."/>
            <person name="Choi D."/>
        </authorList>
    </citation>
    <scope>NUCLEOTIDE SEQUENCE [LARGE SCALE GENOMIC DNA]</scope>
    <source>
        <strain evidence="17">cv. CM334</strain>
    </source>
</reference>
<dbReference type="InterPro" id="IPR001245">
    <property type="entry name" value="Ser-Thr/Tyr_kinase_cat_dom"/>
</dbReference>
<dbReference type="Pfam" id="PF00954">
    <property type="entry name" value="S_locus_glycop"/>
    <property type="match status" value="1"/>
</dbReference>
<keyword evidence="2 11" id="KW-0808">Transferase</keyword>
<comment type="similarity">
    <text evidence="11">Belongs to the protein kinase superfamily. Ser/Thr protein kinase family.</text>
</comment>